<name>A0ABU5R7D9_9PSEU</name>
<keyword evidence="3" id="KW-1185">Reference proteome</keyword>
<evidence type="ECO:0000256" key="1">
    <source>
        <dbReference type="SAM" id="MobiDB-lite"/>
    </source>
</evidence>
<reference evidence="2 3" key="1">
    <citation type="submission" date="2023-12" db="EMBL/GenBank/DDBJ databases">
        <title>Amycolatopsis sp. V23-08.</title>
        <authorList>
            <person name="Somphong A."/>
        </authorList>
    </citation>
    <scope>NUCLEOTIDE SEQUENCE [LARGE SCALE GENOMIC DNA]</scope>
    <source>
        <strain evidence="2 3">V23-08</strain>
    </source>
</reference>
<proteinExistence type="predicted"/>
<evidence type="ECO:0000313" key="2">
    <source>
        <dbReference type="EMBL" id="MEA5361760.1"/>
    </source>
</evidence>
<feature type="compositionally biased region" description="Low complexity" evidence="1">
    <location>
        <begin position="20"/>
        <end position="30"/>
    </location>
</feature>
<comment type="caution">
    <text evidence="2">The sequence shown here is derived from an EMBL/GenBank/DDBJ whole genome shotgun (WGS) entry which is preliminary data.</text>
</comment>
<protein>
    <submittedName>
        <fullName evidence="2">Uncharacterized protein</fullName>
    </submittedName>
</protein>
<dbReference type="Proteomes" id="UP001304298">
    <property type="component" value="Unassembled WGS sequence"/>
</dbReference>
<accession>A0ABU5R7D9</accession>
<feature type="region of interest" description="Disordered" evidence="1">
    <location>
        <begin position="18"/>
        <end position="41"/>
    </location>
</feature>
<dbReference type="RefSeq" id="WP_323329194.1">
    <property type="nucleotide sequence ID" value="NZ_JAYFSI010000004.1"/>
</dbReference>
<gene>
    <name evidence="2" type="ORF">VA596_19625</name>
</gene>
<evidence type="ECO:0000313" key="3">
    <source>
        <dbReference type="Proteomes" id="UP001304298"/>
    </source>
</evidence>
<sequence length="84" mass="8813">MSGSVEVRQFLLRYEGADGGAAPFAGGLPAQRSGAADTQRVSDDQVRRARLAVANGALGVEDCVQLLEMLGLNLDEDGQAPVQR</sequence>
<dbReference type="EMBL" id="JAYFSI010000004">
    <property type="protein sequence ID" value="MEA5361760.1"/>
    <property type="molecule type" value="Genomic_DNA"/>
</dbReference>
<organism evidence="2 3">
    <name type="scientific">Amycolatopsis heterodermiae</name>
    <dbReference type="NCBI Taxonomy" id="3110235"/>
    <lineage>
        <taxon>Bacteria</taxon>
        <taxon>Bacillati</taxon>
        <taxon>Actinomycetota</taxon>
        <taxon>Actinomycetes</taxon>
        <taxon>Pseudonocardiales</taxon>
        <taxon>Pseudonocardiaceae</taxon>
        <taxon>Amycolatopsis</taxon>
    </lineage>
</organism>